<dbReference type="InterPro" id="IPR050452">
    <property type="entry name" value="Metacaspase"/>
</dbReference>
<protein>
    <submittedName>
        <fullName evidence="3">Peptidase C14, caspase domain-containing protein</fullName>
    </submittedName>
</protein>
<evidence type="ECO:0000313" key="3">
    <source>
        <dbReference type="EMBL" id="KAK0451930.1"/>
    </source>
</evidence>
<gene>
    <name evidence="3" type="ORF">EV421DRAFT_1686594</name>
</gene>
<organism evidence="3 4">
    <name type="scientific">Armillaria borealis</name>
    <dbReference type="NCBI Taxonomy" id="47425"/>
    <lineage>
        <taxon>Eukaryota</taxon>
        <taxon>Fungi</taxon>
        <taxon>Dikarya</taxon>
        <taxon>Basidiomycota</taxon>
        <taxon>Agaricomycotina</taxon>
        <taxon>Agaricomycetes</taxon>
        <taxon>Agaricomycetidae</taxon>
        <taxon>Agaricales</taxon>
        <taxon>Marasmiineae</taxon>
        <taxon>Physalacriaceae</taxon>
        <taxon>Armillaria</taxon>
    </lineage>
</organism>
<dbReference type="GO" id="GO:0005737">
    <property type="term" value="C:cytoplasm"/>
    <property type="evidence" value="ECO:0007669"/>
    <property type="project" value="TreeGrafter"/>
</dbReference>
<dbReference type="AlphaFoldDB" id="A0AA39JZT4"/>
<dbReference type="Proteomes" id="UP001175226">
    <property type="component" value="Unassembled WGS sequence"/>
</dbReference>
<proteinExistence type="inferred from homology"/>
<dbReference type="Gene3D" id="3.40.50.1460">
    <property type="match status" value="1"/>
</dbReference>
<evidence type="ECO:0000313" key="4">
    <source>
        <dbReference type="Proteomes" id="UP001175226"/>
    </source>
</evidence>
<dbReference type="Pfam" id="PF00656">
    <property type="entry name" value="Peptidase_C14"/>
    <property type="match status" value="1"/>
</dbReference>
<dbReference type="EMBL" id="JAUEPT010000005">
    <property type="protein sequence ID" value="KAK0451930.1"/>
    <property type="molecule type" value="Genomic_DNA"/>
</dbReference>
<dbReference type="GO" id="GO:0004197">
    <property type="term" value="F:cysteine-type endopeptidase activity"/>
    <property type="evidence" value="ECO:0007669"/>
    <property type="project" value="InterPro"/>
</dbReference>
<dbReference type="GO" id="GO:0006508">
    <property type="term" value="P:proteolysis"/>
    <property type="evidence" value="ECO:0007669"/>
    <property type="project" value="InterPro"/>
</dbReference>
<evidence type="ECO:0000256" key="1">
    <source>
        <dbReference type="ARBA" id="ARBA00009005"/>
    </source>
</evidence>
<feature type="domain" description="Peptidase C14 caspase" evidence="2">
    <location>
        <begin position="2"/>
        <end position="169"/>
    </location>
</feature>
<sequence length="172" mass="19058">IWAVLVGIDGYSQYPLHGCITDALAMEQYLVDDLLVPRERIQRLLGPACYGDTSTDVFSIPSHANIISLLHSLAENPNVEHGDPIIIFFAGYGFRYLLSDHDNNEEHDDDECPPKFVEAFCPMDCDTLDSSGVPIPNITDRELNTILSQISHTKGPRITFIVDCCHAGGITR</sequence>
<comment type="caution">
    <text evidence="3">The sequence shown here is derived from an EMBL/GenBank/DDBJ whole genome shotgun (WGS) entry which is preliminary data.</text>
</comment>
<dbReference type="PANTHER" id="PTHR48104">
    <property type="entry name" value="METACASPASE-4"/>
    <property type="match status" value="1"/>
</dbReference>
<accession>A0AA39JZT4</accession>
<comment type="similarity">
    <text evidence="1">Belongs to the peptidase C14B family.</text>
</comment>
<reference evidence="3" key="1">
    <citation type="submission" date="2023-06" db="EMBL/GenBank/DDBJ databases">
        <authorList>
            <consortium name="Lawrence Berkeley National Laboratory"/>
            <person name="Ahrendt S."/>
            <person name="Sahu N."/>
            <person name="Indic B."/>
            <person name="Wong-Bajracharya J."/>
            <person name="Merenyi Z."/>
            <person name="Ke H.-M."/>
            <person name="Monk M."/>
            <person name="Kocsube S."/>
            <person name="Drula E."/>
            <person name="Lipzen A."/>
            <person name="Balint B."/>
            <person name="Henrissat B."/>
            <person name="Andreopoulos B."/>
            <person name="Martin F.M."/>
            <person name="Harder C.B."/>
            <person name="Rigling D."/>
            <person name="Ford K.L."/>
            <person name="Foster G.D."/>
            <person name="Pangilinan J."/>
            <person name="Papanicolaou A."/>
            <person name="Barry K."/>
            <person name="LaButti K."/>
            <person name="Viragh M."/>
            <person name="Koriabine M."/>
            <person name="Yan M."/>
            <person name="Riley R."/>
            <person name="Champramary S."/>
            <person name="Plett K.L."/>
            <person name="Tsai I.J."/>
            <person name="Slot J."/>
            <person name="Sipos G."/>
            <person name="Plett J."/>
            <person name="Nagy L.G."/>
            <person name="Grigoriev I.V."/>
        </authorList>
    </citation>
    <scope>NUCLEOTIDE SEQUENCE</scope>
    <source>
        <strain evidence="3">FPL87.14</strain>
    </source>
</reference>
<dbReference type="PANTHER" id="PTHR48104:SF30">
    <property type="entry name" value="METACASPASE-1"/>
    <property type="match status" value="1"/>
</dbReference>
<keyword evidence="4" id="KW-1185">Reference proteome</keyword>
<feature type="non-terminal residue" evidence="3">
    <location>
        <position position="172"/>
    </location>
</feature>
<evidence type="ECO:0000259" key="2">
    <source>
        <dbReference type="Pfam" id="PF00656"/>
    </source>
</evidence>
<name>A0AA39JZT4_9AGAR</name>
<dbReference type="InterPro" id="IPR011600">
    <property type="entry name" value="Pept_C14_caspase"/>
</dbReference>
<feature type="non-terminal residue" evidence="3">
    <location>
        <position position="1"/>
    </location>
</feature>